<organism evidence="1 4">
    <name type="scientific">Streptomyces acidiscabies</name>
    <dbReference type="NCBI Taxonomy" id="42234"/>
    <lineage>
        <taxon>Bacteria</taxon>
        <taxon>Bacillati</taxon>
        <taxon>Actinomycetota</taxon>
        <taxon>Actinomycetes</taxon>
        <taxon>Kitasatosporales</taxon>
        <taxon>Streptomycetaceae</taxon>
        <taxon>Streptomyces</taxon>
    </lineage>
</organism>
<reference evidence="1 3" key="1">
    <citation type="journal article" date="2023" name="Microb. Genom.">
        <title>Mesoterricola silvestris gen. nov., sp. nov., Mesoterricola sediminis sp. nov., Geothrix oryzae sp. nov., Geothrix edaphica sp. nov., Geothrix rubra sp. nov., and Geothrix limicola sp. nov., six novel members of Acidobacteriota isolated from soils.</title>
        <authorList>
            <person name="Weisberg A.J."/>
            <person name="Pearce E."/>
            <person name="Kramer C.G."/>
            <person name="Chang J.H."/>
            <person name="Clarke C.R."/>
        </authorList>
    </citation>
    <scope>NUCLEOTIDE SEQUENCE</scope>
    <source>
        <strain evidence="2 3">NB05-1H</strain>
        <strain evidence="1">NRRL_B-16521</strain>
    </source>
</reference>
<proteinExistence type="predicted"/>
<dbReference type="EMBL" id="JARAWP010000010">
    <property type="protein sequence ID" value="MDX3019949.1"/>
    <property type="molecule type" value="Genomic_DNA"/>
</dbReference>
<gene>
    <name evidence="1" type="ORF">PV399_45325</name>
    <name evidence="2" type="ORF">PV666_18910</name>
</gene>
<name>A0AAP6BLH5_9ACTN</name>
<evidence type="ECO:0000313" key="3">
    <source>
        <dbReference type="Proteomes" id="UP001272987"/>
    </source>
</evidence>
<accession>A0AAP6BLH5</accession>
<dbReference type="RefSeq" id="WP_010353353.1">
    <property type="nucleotide sequence ID" value="NZ_BCMK01000043.1"/>
</dbReference>
<keyword evidence="3" id="KW-1185">Reference proteome</keyword>
<dbReference type="Proteomes" id="UP001272987">
    <property type="component" value="Unassembled WGS sequence"/>
</dbReference>
<comment type="caution">
    <text evidence="1">The sequence shown here is derived from an EMBL/GenBank/DDBJ whole genome shotgun (WGS) entry which is preliminary data.</text>
</comment>
<dbReference type="AlphaFoldDB" id="A0AAP6BLH5"/>
<dbReference type="EMBL" id="JARAWC010000071">
    <property type="protein sequence ID" value="MDX2966870.1"/>
    <property type="molecule type" value="Genomic_DNA"/>
</dbReference>
<evidence type="ECO:0000313" key="4">
    <source>
        <dbReference type="Proteomes" id="UP001282288"/>
    </source>
</evidence>
<evidence type="ECO:0000313" key="1">
    <source>
        <dbReference type="EMBL" id="MDX2966870.1"/>
    </source>
</evidence>
<evidence type="ECO:0000313" key="2">
    <source>
        <dbReference type="EMBL" id="MDX3019949.1"/>
    </source>
</evidence>
<dbReference type="Proteomes" id="UP001282288">
    <property type="component" value="Unassembled WGS sequence"/>
</dbReference>
<protein>
    <submittedName>
        <fullName evidence="1">Uncharacterized protein</fullName>
    </submittedName>
</protein>
<sequence length="83" mass="9450">MRDFIVRTLSRALCNLVPRRRPGRHSATHLTLAPGPVIPVSPWSRPWTSPSKEEAAEIFRRQAEEAELQRERRRAAEPVGVVV</sequence>
<dbReference type="GeneID" id="69804726"/>